<organism evidence="2 3">
    <name type="scientific">Gardnerella vaginalis</name>
    <dbReference type="NCBI Taxonomy" id="2702"/>
    <lineage>
        <taxon>Bacteria</taxon>
        <taxon>Bacillati</taxon>
        <taxon>Actinomycetota</taxon>
        <taxon>Actinomycetes</taxon>
        <taxon>Bifidobacteriales</taxon>
        <taxon>Bifidobacteriaceae</taxon>
        <taxon>Gardnerella</taxon>
    </lineage>
</organism>
<dbReference type="InterPro" id="IPR036397">
    <property type="entry name" value="RNaseH_sf"/>
</dbReference>
<dbReference type="PATRIC" id="fig|2702.101.peg.683"/>
<dbReference type="RefSeq" id="WP_064623273.1">
    <property type="nucleotide sequence ID" value="NZ_JABUHH010000001.1"/>
</dbReference>
<evidence type="ECO:0000313" key="2">
    <source>
        <dbReference type="EMBL" id="KXI17230.1"/>
    </source>
</evidence>
<comment type="caution">
    <text evidence="2">The sequence shown here is derived from an EMBL/GenBank/DDBJ whole genome shotgun (WGS) entry which is preliminary data.</text>
</comment>
<dbReference type="AlphaFoldDB" id="A0A135Z6C6"/>
<dbReference type="InterPro" id="IPR001357">
    <property type="entry name" value="BRCT_dom"/>
</dbReference>
<name>A0A135Z6C6_GARVA</name>
<dbReference type="GO" id="GO:0045004">
    <property type="term" value="P:DNA replication proofreading"/>
    <property type="evidence" value="ECO:0007669"/>
    <property type="project" value="TreeGrafter"/>
</dbReference>
<keyword evidence="1" id="KW-0269">Exonuclease</keyword>
<gene>
    <name evidence="2" type="ORF">HMPREF3230_00700</name>
</gene>
<dbReference type="GO" id="GO:0003677">
    <property type="term" value="F:DNA binding"/>
    <property type="evidence" value="ECO:0007669"/>
    <property type="project" value="InterPro"/>
</dbReference>
<dbReference type="SMART" id="SM00479">
    <property type="entry name" value="EXOIII"/>
    <property type="match status" value="1"/>
</dbReference>
<dbReference type="FunFam" id="3.30.420.10:FF:000045">
    <property type="entry name" value="3'-5' exonuclease DinG"/>
    <property type="match status" value="1"/>
</dbReference>
<dbReference type="GO" id="GO:0003887">
    <property type="term" value="F:DNA-directed DNA polymerase activity"/>
    <property type="evidence" value="ECO:0007669"/>
    <property type="project" value="InterPro"/>
</dbReference>
<dbReference type="NCBIfam" id="TIGR00573">
    <property type="entry name" value="dnaq"/>
    <property type="match status" value="1"/>
</dbReference>
<dbReference type="PANTHER" id="PTHR30231">
    <property type="entry name" value="DNA POLYMERASE III SUBUNIT EPSILON"/>
    <property type="match status" value="1"/>
</dbReference>
<dbReference type="InterPro" id="IPR013520">
    <property type="entry name" value="Ribonucl_H"/>
</dbReference>
<dbReference type="Pfam" id="PF00929">
    <property type="entry name" value="RNase_T"/>
    <property type="match status" value="1"/>
</dbReference>
<evidence type="ECO:0000256" key="1">
    <source>
        <dbReference type="ARBA" id="ARBA00022839"/>
    </source>
</evidence>
<reference evidence="2 3" key="1">
    <citation type="submission" date="2016-02" db="EMBL/GenBank/DDBJ databases">
        <authorList>
            <person name="Wen L."/>
            <person name="He K."/>
            <person name="Yang H."/>
        </authorList>
    </citation>
    <scope>NUCLEOTIDE SEQUENCE [LARGE SCALE GENOMIC DNA]</scope>
    <source>
        <strain evidence="2 3">CMW7778B</strain>
    </source>
</reference>
<dbReference type="CDD" id="cd06127">
    <property type="entry name" value="DEDDh"/>
    <property type="match status" value="1"/>
</dbReference>
<protein>
    <submittedName>
        <fullName evidence="2">BRCA1 protein</fullName>
    </submittedName>
</protein>
<keyword evidence="1" id="KW-0540">Nuclease</keyword>
<dbReference type="InterPro" id="IPR036420">
    <property type="entry name" value="BRCT_dom_sf"/>
</dbReference>
<dbReference type="EMBL" id="LSRC01000029">
    <property type="protein sequence ID" value="KXI17230.1"/>
    <property type="molecule type" value="Genomic_DNA"/>
</dbReference>
<dbReference type="PROSITE" id="PS50172">
    <property type="entry name" value="BRCT"/>
    <property type="match status" value="1"/>
</dbReference>
<dbReference type="Gene3D" id="3.30.420.10">
    <property type="entry name" value="Ribonuclease H-like superfamily/Ribonuclease H"/>
    <property type="match status" value="1"/>
</dbReference>
<sequence length="301" mass="34247">MSNSNSNYTKQLIDDYCVLDTETTGFSAYYNEIIEIGILKVRNNEIVDRYDQLIKPSIEVDGFITALTGITNDMLEGMPSIDSVKTSVLSFIGDDIILGHRTSFDMRFLNEGFKEQLTNRYMDTMQFARKLYPELKHHRLSDLTDYLGLHNNEHRALSDCTSTKELYDAVKTRMAEKNLVIEDLWPVSGSHGGKGIDIKAIKPDEVVVDKDGFFYNRHVVFTGKLEKMLRKDAKQIVVNLGGVLDNSVTKQTNCLILGDNDYNAILKGEKSSKHKKAEKLKLEGQDIEIIDERTFYDLLNV</sequence>
<dbReference type="InterPro" id="IPR012337">
    <property type="entry name" value="RNaseH-like_sf"/>
</dbReference>
<dbReference type="Gene3D" id="3.40.50.10190">
    <property type="entry name" value="BRCT domain"/>
    <property type="match status" value="1"/>
</dbReference>
<dbReference type="InterPro" id="IPR006054">
    <property type="entry name" value="DnaQ"/>
</dbReference>
<accession>A0A135Z6C6</accession>
<dbReference type="GO" id="GO:0008408">
    <property type="term" value="F:3'-5' exonuclease activity"/>
    <property type="evidence" value="ECO:0007669"/>
    <property type="project" value="TreeGrafter"/>
</dbReference>
<dbReference type="GO" id="GO:0005829">
    <property type="term" value="C:cytosol"/>
    <property type="evidence" value="ECO:0007669"/>
    <property type="project" value="TreeGrafter"/>
</dbReference>
<proteinExistence type="predicted"/>
<dbReference type="SUPFAM" id="SSF53098">
    <property type="entry name" value="Ribonuclease H-like"/>
    <property type="match status" value="1"/>
</dbReference>
<dbReference type="PANTHER" id="PTHR30231:SF41">
    <property type="entry name" value="DNA POLYMERASE III SUBUNIT EPSILON"/>
    <property type="match status" value="1"/>
</dbReference>
<keyword evidence="1" id="KW-0378">Hydrolase</keyword>
<dbReference type="Proteomes" id="UP000070505">
    <property type="component" value="Unassembled WGS sequence"/>
</dbReference>
<dbReference type="SUPFAM" id="SSF52113">
    <property type="entry name" value="BRCT domain"/>
    <property type="match status" value="1"/>
</dbReference>
<dbReference type="CDD" id="cd17748">
    <property type="entry name" value="BRCT_DNA_ligase_like"/>
    <property type="match status" value="1"/>
</dbReference>
<evidence type="ECO:0000313" key="3">
    <source>
        <dbReference type="Proteomes" id="UP000070505"/>
    </source>
</evidence>
<dbReference type="Pfam" id="PF00533">
    <property type="entry name" value="BRCT"/>
    <property type="match status" value="1"/>
</dbReference>